<protein>
    <recommendedName>
        <fullName evidence="5">Thiamine diphosphokinase</fullName>
        <ecNumber evidence="5">2.7.6.2</ecNumber>
    </recommendedName>
</protein>
<dbReference type="SUPFAM" id="SSF63999">
    <property type="entry name" value="Thiamin pyrophosphokinase, catalytic domain"/>
    <property type="match status" value="1"/>
</dbReference>
<dbReference type="CDD" id="cd07995">
    <property type="entry name" value="TPK"/>
    <property type="match status" value="1"/>
</dbReference>
<keyword evidence="2" id="KW-0547">Nucleotide-binding</keyword>
<dbReference type="EMBL" id="JBHSGS010000047">
    <property type="protein sequence ID" value="MFC4719807.1"/>
    <property type="molecule type" value="Genomic_DNA"/>
</dbReference>
<evidence type="ECO:0000256" key="2">
    <source>
        <dbReference type="ARBA" id="ARBA00022741"/>
    </source>
</evidence>
<keyword evidence="4" id="KW-0067">ATP-binding</keyword>
<name>A0ABV9MUW8_9ENTE</name>
<accession>A0ABV9MUW8</accession>
<dbReference type="Gene3D" id="3.40.50.10240">
    <property type="entry name" value="Thiamin pyrophosphokinase, catalytic domain"/>
    <property type="match status" value="1"/>
</dbReference>
<dbReference type="PANTHER" id="PTHR41299:SF1">
    <property type="entry name" value="THIAMINE PYROPHOSPHOKINASE"/>
    <property type="match status" value="1"/>
</dbReference>
<keyword evidence="1 7" id="KW-0808">Transferase</keyword>
<dbReference type="InterPro" id="IPR053149">
    <property type="entry name" value="TPK"/>
</dbReference>
<evidence type="ECO:0000256" key="5">
    <source>
        <dbReference type="NCBIfam" id="TIGR01378"/>
    </source>
</evidence>
<dbReference type="GO" id="GO:0004788">
    <property type="term" value="F:thiamine diphosphokinase activity"/>
    <property type="evidence" value="ECO:0007669"/>
    <property type="project" value="UniProtKB-EC"/>
</dbReference>
<dbReference type="InterPro" id="IPR036759">
    <property type="entry name" value="TPK_catalytic_sf"/>
</dbReference>
<evidence type="ECO:0000313" key="8">
    <source>
        <dbReference type="Proteomes" id="UP001595969"/>
    </source>
</evidence>
<dbReference type="NCBIfam" id="TIGR01378">
    <property type="entry name" value="thi_PPkinase"/>
    <property type="match status" value="1"/>
</dbReference>
<keyword evidence="8" id="KW-1185">Reference proteome</keyword>
<dbReference type="PANTHER" id="PTHR41299">
    <property type="entry name" value="THIAMINE PYROPHOSPHOKINASE"/>
    <property type="match status" value="1"/>
</dbReference>
<dbReference type="InterPro" id="IPR007373">
    <property type="entry name" value="Thiamin_PyroPKinase_B1-bd"/>
</dbReference>
<dbReference type="RefSeq" id="WP_192423523.1">
    <property type="nucleotide sequence ID" value="NZ_JAFBFD010000047.1"/>
</dbReference>
<evidence type="ECO:0000256" key="1">
    <source>
        <dbReference type="ARBA" id="ARBA00022679"/>
    </source>
</evidence>
<keyword evidence="3" id="KW-0418">Kinase</keyword>
<gene>
    <name evidence="7" type="ORF">ACFO5I_08720</name>
</gene>
<sequence length="211" mass="23642">MKILLVSGGQKEYWPKLNKSYDYYVGIDRGSLYLLEAGLPLDLAVGDFDSLTPEEKINVFNYAKETLTAPSEKDDTDTQLAVSVVLKHYPEAEIELIGATGGRIDHFLANLWLVLEDRFRVHSSQITLRDKQNTIQFFLPGTHRILAISEMKYLAYCCLTAVSNLTLENSKYTLANHTVAYPMAFASNEFLTSEAKLSFSTGMVAVIQSKD</sequence>
<reference evidence="8" key="1">
    <citation type="journal article" date="2019" name="Int. J. Syst. Evol. Microbiol.">
        <title>The Global Catalogue of Microorganisms (GCM) 10K type strain sequencing project: providing services to taxonomists for standard genome sequencing and annotation.</title>
        <authorList>
            <consortium name="The Broad Institute Genomics Platform"/>
            <consortium name="The Broad Institute Genome Sequencing Center for Infectious Disease"/>
            <person name="Wu L."/>
            <person name="Ma J."/>
        </authorList>
    </citation>
    <scope>NUCLEOTIDE SEQUENCE [LARGE SCALE GENOMIC DNA]</scope>
    <source>
        <strain evidence="8">CGMCC 1.19032</strain>
    </source>
</reference>
<dbReference type="Proteomes" id="UP001595969">
    <property type="component" value="Unassembled WGS sequence"/>
</dbReference>
<evidence type="ECO:0000256" key="3">
    <source>
        <dbReference type="ARBA" id="ARBA00022777"/>
    </source>
</evidence>
<feature type="domain" description="Thiamin pyrophosphokinase thiamin-binding" evidence="6">
    <location>
        <begin position="141"/>
        <end position="205"/>
    </location>
</feature>
<evidence type="ECO:0000256" key="4">
    <source>
        <dbReference type="ARBA" id="ARBA00022840"/>
    </source>
</evidence>
<evidence type="ECO:0000313" key="7">
    <source>
        <dbReference type="EMBL" id="MFC4719807.1"/>
    </source>
</evidence>
<dbReference type="Pfam" id="PF04263">
    <property type="entry name" value="TPK_catalytic"/>
    <property type="match status" value="1"/>
</dbReference>
<dbReference type="InterPro" id="IPR006282">
    <property type="entry name" value="Thi_PPkinase"/>
</dbReference>
<evidence type="ECO:0000259" key="6">
    <source>
        <dbReference type="SMART" id="SM00983"/>
    </source>
</evidence>
<organism evidence="7 8">
    <name type="scientific">Enterococcus lemanii</name>
    <dbReference type="NCBI Taxonomy" id="1159752"/>
    <lineage>
        <taxon>Bacteria</taxon>
        <taxon>Bacillati</taxon>
        <taxon>Bacillota</taxon>
        <taxon>Bacilli</taxon>
        <taxon>Lactobacillales</taxon>
        <taxon>Enterococcaceae</taxon>
        <taxon>Enterococcus</taxon>
    </lineage>
</organism>
<dbReference type="SMART" id="SM00983">
    <property type="entry name" value="TPK_B1_binding"/>
    <property type="match status" value="1"/>
</dbReference>
<proteinExistence type="predicted"/>
<dbReference type="Pfam" id="PF04265">
    <property type="entry name" value="TPK_B1_binding"/>
    <property type="match status" value="1"/>
</dbReference>
<comment type="caution">
    <text evidence="7">The sequence shown here is derived from an EMBL/GenBank/DDBJ whole genome shotgun (WGS) entry which is preliminary data.</text>
</comment>
<dbReference type="InterPro" id="IPR007371">
    <property type="entry name" value="TPK_catalytic"/>
</dbReference>
<dbReference type="EC" id="2.7.6.2" evidence="5"/>